<feature type="non-terminal residue" evidence="2">
    <location>
        <position position="1"/>
    </location>
</feature>
<feature type="region of interest" description="Disordered" evidence="1">
    <location>
        <begin position="1"/>
        <end position="45"/>
    </location>
</feature>
<dbReference type="EMBL" id="CAJVPL010014338">
    <property type="protein sequence ID" value="CAG8690757.1"/>
    <property type="molecule type" value="Genomic_DNA"/>
</dbReference>
<sequence length="45" mass="4550">DLIHHSSTGSHSGTVDTYGASQSTRGGTTFYGSSGTYEGTSHAEG</sequence>
<evidence type="ECO:0000313" key="2">
    <source>
        <dbReference type="EMBL" id="CAG8690757.1"/>
    </source>
</evidence>
<dbReference type="Proteomes" id="UP000789831">
    <property type="component" value="Unassembled WGS sequence"/>
</dbReference>
<comment type="caution">
    <text evidence="2">The sequence shown here is derived from an EMBL/GenBank/DDBJ whole genome shotgun (WGS) entry which is preliminary data.</text>
</comment>
<reference evidence="2" key="1">
    <citation type="submission" date="2021-06" db="EMBL/GenBank/DDBJ databases">
        <authorList>
            <person name="Kallberg Y."/>
            <person name="Tangrot J."/>
            <person name="Rosling A."/>
        </authorList>
    </citation>
    <scope>NUCLEOTIDE SEQUENCE</scope>
    <source>
        <strain evidence="2">MT106</strain>
    </source>
</reference>
<feature type="compositionally biased region" description="Low complexity" evidence="1">
    <location>
        <begin position="23"/>
        <end position="45"/>
    </location>
</feature>
<name>A0A9N9EU46_9GLOM</name>
<evidence type="ECO:0000313" key="3">
    <source>
        <dbReference type="Proteomes" id="UP000789831"/>
    </source>
</evidence>
<organism evidence="2 3">
    <name type="scientific">Ambispora gerdemannii</name>
    <dbReference type="NCBI Taxonomy" id="144530"/>
    <lineage>
        <taxon>Eukaryota</taxon>
        <taxon>Fungi</taxon>
        <taxon>Fungi incertae sedis</taxon>
        <taxon>Mucoromycota</taxon>
        <taxon>Glomeromycotina</taxon>
        <taxon>Glomeromycetes</taxon>
        <taxon>Archaeosporales</taxon>
        <taxon>Ambisporaceae</taxon>
        <taxon>Ambispora</taxon>
    </lineage>
</organism>
<gene>
    <name evidence="2" type="ORF">AGERDE_LOCUS13092</name>
</gene>
<dbReference type="AlphaFoldDB" id="A0A9N9EU46"/>
<accession>A0A9N9EU46</accession>
<proteinExistence type="predicted"/>
<protein>
    <submittedName>
        <fullName evidence="2">8790_t:CDS:1</fullName>
    </submittedName>
</protein>
<evidence type="ECO:0000256" key="1">
    <source>
        <dbReference type="SAM" id="MobiDB-lite"/>
    </source>
</evidence>
<keyword evidence="3" id="KW-1185">Reference proteome</keyword>
<feature type="compositionally biased region" description="Low complexity" evidence="1">
    <location>
        <begin position="1"/>
        <end position="14"/>
    </location>
</feature>